<dbReference type="SUPFAM" id="SSF55120">
    <property type="entry name" value="Pseudouridine synthase"/>
    <property type="match status" value="1"/>
</dbReference>
<feature type="compositionally biased region" description="Low complexity" evidence="1">
    <location>
        <begin position="478"/>
        <end position="487"/>
    </location>
</feature>
<reference evidence="3 4" key="1">
    <citation type="submission" date="2017-03" db="EMBL/GenBank/DDBJ databases">
        <title>WGS assembly of Porphyra umbilicalis.</title>
        <authorList>
            <person name="Brawley S.H."/>
            <person name="Blouin N.A."/>
            <person name="Ficko-Blean E."/>
            <person name="Wheeler G.L."/>
            <person name="Lohr M."/>
            <person name="Goodson H.V."/>
            <person name="Jenkins J.W."/>
            <person name="Blaby-Haas C.E."/>
            <person name="Helliwell K.E."/>
            <person name="Chan C."/>
            <person name="Marriage T."/>
            <person name="Bhattacharya D."/>
            <person name="Klein A.S."/>
            <person name="Badis Y."/>
            <person name="Brodie J."/>
            <person name="Cao Y."/>
            <person name="Collen J."/>
            <person name="Dittami S.M."/>
            <person name="Gachon C.M."/>
            <person name="Green B.R."/>
            <person name="Karpowicz S."/>
            <person name="Kim J.W."/>
            <person name="Kudahl U."/>
            <person name="Lin S."/>
            <person name="Michel G."/>
            <person name="Mittag M."/>
            <person name="Olson B.J."/>
            <person name="Pangilinan J."/>
            <person name="Peng Y."/>
            <person name="Qiu H."/>
            <person name="Shu S."/>
            <person name="Singer J.T."/>
            <person name="Smith A.G."/>
            <person name="Sprecher B.N."/>
            <person name="Wagner V."/>
            <person name="Wang W."/>
            <person name="Wang Z.-Y."/>
            <person name="Yan J."/>
            <person name="Yarish C."/>
            <person name="Zoeuner-Riek S."/>
            <person name="Zhuang Y."/>
            <person name="Zou Y."/>
            <person name="Lindquist E.A."/>
            <person name="Grimwood J."/>
            <person name="Barry K."/>
            <person name="Rokhsar D.S."/>
            <person name="Schmutz J."/>
            <person name="Stiller J.W."/>
            <person name="Grossman A.R."/>
            <person name="Prochnik S.E."/>
        </authorList>
    </citation>
    <scope>NUCLEOTIDE SEQUENCE [LARGE SCALE GENOMIC DNA]</scope>
    <source>
        <strain evidence="3">4086291</strain>
    </source>
</reference>
<dbReference type="GO" id="GO:0003723">
    <property type="term" value="F:RNA binding"/>
    <property type="evidence" value="ECO:0007669"/>
    <property type="project" value="InterPro"/>
</dbReference>
<dbReference type="InterPro" id="IPR050188">
    <property type="entry name" value="RluA_PseudoU_synthase"/>
</dbReference>
<feature type="compositionally biased region" description="Basic residues" evidence="1">
    <location>
        <begin position="450"/>
        <end position="462"/>
    </location>
</feature>
<evidence type="ECO:0000313" key="4">
    <source>
        <dbReference type="Proteomes" id="UP000218209"/>
    </source>
</evidence>
<dbReference type="PANTHER" id="PTHR21600:SF40">
    <property type="entry name" value="PSEUDOURIDYLATE SYNTHASE RPUSD2"/>
    <property type="match status" value="1"/>
</dbReference>
<gene>
    <name evidence="3" type="ORF">BU14_0328s0017</name>
</gene>
<dbReference type="AlphaFoldDB" id="A0A1X6NYZ9"/>
<dbReference type="EMBL" id="KV918980">
    <property type="protein sequence ID" value="OSX73765.1"/>
    <property type="molecule type" value="Genomic_DNA"/>
</dbReference>
<feature type="region of interest" description="Disordered" evidence="1">
    <location>
        <begin position="233"/>
        <end position="267"/>
    </location>
</feature>
<dbReference type="GO" id="GO:0009982">
    <property type="term" value="F:pseudouridine synthase activity"/>
    <property type="evidence" value="ECO:0007669"/>
    <property type="project" value="InterPro"/>
</dbReference>
<dbReference type="InterPro" id="IPR006145">
    <property type="entry name" value="PsdUridine_synth_RsuA/RluA"/>
</dbReference>
<accession>A0A1X6NYZ9</accession>
<dbReference type="PANTHER" id="PTHR21600">
    <property type="entry name" value="MITOCHONDRIAL RNA PSEUDOURIDINE SYNTHASE"/>
    <property type="match status" value="1"/>
</dbReference>
<feature type="compositionally biased region" description="Pro residues" evidence="1">
    <location>
        <begin position="488"/>
        <end position="506"/>
    </location>
</feature>
<dbReference type="Pfam" id="PF00849">
    <property type="entry name" value="PseudoU_synth_2"/>
    <property type="match status" value="1"/>
</dbReference>
<dbReference type="InterPro" id="IPR020103">
    <property type="entry name" value="PsdUridine_synth_cat_dom_sf"/>
</dbReference>
<proteinExistence type="predicted"/>
<evidence type="ECO:0000313" key="3">
    <source>
        <dbReference type="EMBL" id="OSX73765.1"/>
    </source>
</evidence>
<protein>
    <recommendedName>
        <fullName evidence="2">Pseudouridine synthase RsuA/RluA-like domain-containing protein</fullName>
    </recommendedName>
</protein>
<evidence type="ECO:0000256" key="1">
    <source>
        <dbReference type="SAM" id="MobiDB-lite"/>
    </source>
</evidence>
<dbReference type="Proteomes" id="UP000218209">
    <property type="component" value="Unassembled WGS sequence"/>
</dbReference>
<feature type="region of interest" description="Disordered" evidence="1">
    <location>
        <begin position="561"/>
        <end position="583"/>
    </location>
</feature>
<sequence length="583" mass="58650">MDVGGVVLLTPGGGGGDPGAGRDLAARRVRKEYVARVAGRFPDGDVVCRVALAPHPATGTVMGVRDGAGKACETHFCRTAYDPLTHTSLVTATPRTGRTHQIRAHLRHLGHPVANDARYLRSPDARSAARGADGGAAPLRLGDVVGGGRLAAAGAALDCTVCDAVAPAPARGWAPAGGGCGAPARFGCGRPPTRRRGGVALCRPAAAVGAVRGGGGGGAPAAAAARRCRAGGTGQARADEHPGARGGCRSGRASSHPVRAPPGCPPPSRPCHHCSLATAAPRPATGTRWPLVPPQLRPTLPAPRTRRPRGATPLSVPRRWGSATGSGGVGRFPPSACRRSWGGRRGSCASVGGVCQSRARYPPALPLAPCAGGRGGTVGLDGGGAGADGGADARMREAAWIGGVERRWWPSPPPLHLICAPLALPCSDAAPAARGRRGSAGCPPRPPALGRRKRRRRGRGMHCTKGAVVPHPGGADVPGSAPRGAAPAAPPPLRVPSPVADPPGRPRPAFVPRRLWPPPPPRAPRSAAGAGGDRKCARGGGRCCPRVRASRGLCARGAAAAAALDRPASPLPRPLADVGAGRL</sequence>
<feature type="region of interest" description="Disordered" evidence="1">
    <location>
        <begin position="282"/>
        <end position="331"/>
    </location>
</feature>
<evidence type="ECO:0000259" key="2">
    <source>
        <dbReference type="Pfam" id="PF00849"/>
    </source>
</evidence>
<dbReference type="Gene3D" id="3.30.2350.10">
    <property type="entry name" value="Pseudouridine synthase"/>
    <property type="match status" value="1"/>
</dbReference>
<organism evidence="3 4">
    <name type="scientific">Porphyra umbilicalis</name>
    <name type="common">Purple laver</name>
    <name type="synonym">Red alga</name>
    <dbReference type="NCBI Taxonomy" id="2786"/>
    <lineage>
        <taxon>Eukaryota</taxon>
        <taxon>Rhodophyta</taxon>
        <taxon>Bangiophyceae</taxon>
        <taxon>Bangiales</taxon>
        <taxon>Bangiaceae</taxon>
        <taxon>Porphyra</taxon>
    </lineage>
</organism>
<dbReference type="GO" id="GO:0000455">
    <property type="term" value="P:enzyme-directed rRNA pseudouridine synthesis"/>
    <property type="evidence" value="ECO:0007669"/>
    <property type="project" value="TreeGrafter"/>
</dbReference>
<feature type="domain" description="Pseudouridine synthase RsuA/RluA-like" evidence="2">
    <location>
        <begin position="24"/>
        <end position="108"/>
    </location>
</feature>
<dbReference type="OrthoDB" id="424794at2759"/>
<name>A0A1X6NYZ9_PORUM</name>
<feature type="region of interest" description="Disordered" evidence="1">
    <location>
        <begin position="430"/>
        <end position="542"/>
    </location>
</feature>
<keyword evidence="4" id="KW-1185">Reference proteome</keyword>